<reference evidence="2" key="1">
    <citation type="journal article" date="2013" name="Nat. Genet.">
        <title>The draft genomes of soft-shell turtle and green sea turtle yield insights into the development and evolution of the turtle-specific body plan.</title>
        <authorList>
            <person name="Wang Z."/>
            <person name="Pascual-Anaya J."/>
            <person name="Zadissa A."/>
            <person name="Li W."/>
            <person name="Niimura Y."/>
            <person name="Huang Z."/>
            <person name="Li C."/>
            <person name="White S."/>
            <person name="Xiong Z."/>
            <person name="Fang D."/>
            <person name="Wang B."/>
            <person name="Ming Y."/>
            <person name="Chen Y."/>
            <person name="Zheng Y."/>
            <person name="Kuraku S."/>
            <person name="Pignatelli M."/>
            <person name="Herrero J."/>
            <person name="Beal K."/>
            <person name="Nozawa M."/>
            <person name="Li Q."/>
            <person name="Wang J."/>
            <person name="Zhang H."/>
            <person name="Yu L."/>
            <person name="Shigenobu S."/>
            <person name="Wang J."/>
            <person name="Liu J."/>
            <person name="Flicek P."/>
            <person name="Searle S."/>
            <person name="Wang J."/>
            <person name="Kuratani S."/>
            <person name="Yin Y."/>
            <person name="Aken B."/>
            <person name="Zhang G."/>
            <person name="Irie N."/>
        </authorList>
    </citation>
    <scope>NUCLEOTIDE SEQUENCE [LARGE SCALE GENOMIC DNA]</scope>
</reference>
<proteinExistence type="predicted"/>
<dbReference type="EMBL" id="KB532021">
    <property type="protein sequence ID" value="EMP34626.1"/>
    <property type="molecule type" value="Genomic_DNA"/>
</dbReference>
<evidence type="ECO:0000313" key="2">
    <source>
        <dbReference type="Proteomes" id="UP000031443"/>
    </source>
</evidence>
<sequence>MQNAGGPNLSQDTARTDLYQPYPALSVGFVSEMARSALDADARAVTIAPCPSCSTRTSRRSPLAAYTSSPEDTFALLSWV</sequence>
<organism evidence="1 2">
    <name type="scientific">Chelonia mydas</name>
    <name type="common">Green sea-turtle</name>
    <name type="synonym">Chelonia agassizi</name>
    <dbReference type="NCBI Taxonomy" id="8469"/>
    <lineage>
        <taxon>Eukaryota</taxon>
        <taxon>Metazoa</taxon>
        <taxon>Chordata</taxon>
        <taxon>Craniata</taxon>
        <taxon>Vertebrata</taxon>
        <taxon>Euteleostomi</taxon>
        <taxon>Archelosauria</taxon>
        <taxon>Testudinata</taxon>
        <taxon>Testudines</taxon>
        <taxon>Cryptodira</taxon>
        <taxon>Durocryptodira</taxon>
        <taxon>Americhelydia</taxon>
        <taxon>Chelonioidea</taxon>
        <taxon>Cheloniidae</taxon>
        <taxon>Chelonia</taxon>
    </lineage>
</organism>
<accession>M7B9H6</accession>
<dbReference type="Proteomes" id="UP000031443">
    <property type="component" value="Unassembled WGS sequence"/>
</dbReference>
<keyword evidence="2" id="KW-1185">Reference proteome</keyword>
<protein>
    <submittedName>
        <fullName evidence="1">Uncharacterized protein</fullName>
    </submittedName>
</protein>
<name>M7B9H6_CHEMY</name>
<dbReference type="AlphaFoldDB" id="M7B9H6"/>
<gene>
    <name evidence="1" type="ORF">UY3_08203</name>
</gene>
<evidence type="ECO:0000313" key="1">
    <source>
        <dbReference type="EMBL" id="EMP34626.1"/>
    </source>
</evidence>